<protein>
    <submittedName>
        <fullName evidence="2">Uncharacterized protein</fullName>
    </submittedName>
</protein>
<keyword evidence="3" id="KW-1185">Reference proteome</keyword>
<reference evidence="2" key="2">
    <citation type="submission" date="2025-09" db="UniProtKB">
        <authorList>
            <consortium name="Ensembl"/>
        </authorList>
    </citation>
    <scope>IDENTIFICATION</scope>
</reference>
<dbReference type="Proteomes" id="UP000694404">
    <property type="component" value="Unplaced"/>
</dbReference>
<sequence length="62" mass="6792">MPAPEQTPLVEERLQQTTQETSKGPGMEPETTATTILASVKEQVFLFSSVSVHNTLGKMQCQ</sequence>
<accession>A0A8C0J298</accession>
<reference evidence="2" key="1">
    <citation type="submission" date="2025-08" db="UniProtKB">
        <authorList>
            <consortium name="Ensembl"/>
        </authorList>
    </citation>
    <scope>IDENTIFICATION</scope>
</reference>
<feature type="region of interest" description="Disordered" evidence="1">
    <location>
        <begin position="1"/>
        <end position="30"/>
    </location>
</feature>
<proteinExistence type="predicted"/>
<evidence type="ECO:0000313" key="3">
    <source>
        <dbReference type="Proteomes" id="UP000694404"/>
    </source>
</evidence>
<name>A0A8C0J298_CHEAB</name>
<organism evidence="2 3">
    <name type="scientific">Chelonoidis abingdonii</name>
    <name type="common">Abingdon island giant tortoise</name>
    <name type="synonym">Testudo abingdonii</name>
    <dbReference type="NCBI Taxonomy" id="106734"/>
    <lineage>
        <taxon>Eukaryota</taxon>
        <taxon>Metazoa</taxon>
        <taxon>Chordata</taxon>
        <taxon>Craniata</taxon>
        <taxon>Vertebrata</taxon>
        <taxon>Euteleostomi</taxon>
        <taxon>Archelosauria</taxon>
        <taxon>Testudinata</taxon>
        <taxon>Testudines</taxon>
        <taxon>Cryptodira</taxon>
        <taxon>Durocryptodira</taxon>
        <taxon>Testudinoidea</taxon>
        <taxon>Testudinidae</taxon>
        <taxon>Chelonoidis</taxon>
    </lineage>
</organism>
<dbReference type="OMA" id="KPIMIFA"/>
<dbReference type="Ensembl" id="ENSCABT00000028334.1">
    <property type="protein sequence ID" value="ENSCABP00000025860.1"/>
    <property type="gene ID" value="ENSCABG00000019028.1"/>
</dbReference>
<dbReference type="AlphaFoldDB" id="A0A8C0J298"/>
<evidence type="ECO:0000313" key="2">
    <source>
        <dbReference type="Ensembl" id="ENSCABP00000025860.1"/>
    </source>
</evidence>
<dbReference type="GeneTree" id="ENSGT01150000287636"/>
<evidence type="ECO:0000256" key="1">
    <source>
        <dbReference type="SAM" id="MobiDB-lite"/>
    </source>
</evidence>